<accession>A0ABQ5MX26</accession>
<evidence type="ECO:0000313" key="4">
    <source>
        <dbReference type="Proteomes" id="UP001209654"/>
    </source>
</evidence>
<dbReference type="SUPFAM" id="SSF56601">
    <property type="entry name" value="beta-lactamase/transpeptidase-like"/>
    <property type="match status" value="1"/>
</dbReference>
<sequence>MPKRMTRPIAGTLAAATAATLTASSVGPAGGDSRSILSSTAHAAQDVVAEQVADQVAAQPPAAEPQVADGSGTREEKFRAAMARQAEEAGQTFSVAVRDDATGQTWTYAPERRYMEASVVKVSIVLSLIRQATEEGRGLSDEEIELSRLMITKSDNDATNELYARIGGNVGLGGTYELLGMSGTESGPGWGGSLTTAEDQLKVVEAVTKGTDWLDEDQRGYLLELMNSVEGSQYWGVPAGTRDAAVAVKNGWLQDEDGLWSVNSIGHVSEGADDYSIAVLSAGSAAMDDGVSLVEDVAAIVHDL</sequence>
<keyword evidence="1" id="KW-0732">Signal</keyword>
<dbReference type="Pfam" id="PF13354">
    <property type="entry name" value="Beta-lactamase2"/>
    <property type="match status" value="1"/>
</dbReference>
<dbReference type="PANTHER" id="PTHR35333">
    <property type="entry name" value="BETA-LACTAMASE"/>
    <property type="match status" value="1"/>
</dbReference>
<keyword evidence="4" id="KW-1185">Reference proteome</keyword>
<reference evidence="3 4" key="1">
    <citation type="journal article" date="2023" name="Int. J. Syst. Evol. Microbiol.">
        <title>Arthrobacter mangrovi sp. nov., an actinobacterium isolated from the rhizosphere of a mangrove.</title>
        <authorList>
            <person name="Hamada M."/>
            <person name="Saitou S."/>
            <person name="Enomoto N."/>
            <person name="Nanri K."/>
            <person name="Hidaka K."/>
            <person name="Miura T."/>
            <person name="Tamura T."/>
        </authorList>
    </citation>
    <scope>NUCLEOTIDE SEQUENCE [LARGE SCALE GENOMIC DNA]</scope>
    <source>
        <strain evidence="3 4">NBRC 112813</strain>
    </source>
</reference>
<dbReference type="EMBL" id="BRVS01000018">
    <property type="protein sequence ID" value="GLB68540.1"/>
    <property type="molecule type" value="Genomic_DNA"/>
</dbReference>
<proteinExistence type="predicted"/>
<dbReference type="InterPro" id="IPR045155">
    <property type="entry name" value="Beta-lactam_cat"/>
</dbReference>
<dbReference type="PANTHER" id="PTHR35333:SF3">
    <property type="entry name" value="BETA-LACTAMASE-TYPE TRANSPEPTIDASE FOLD CONTAINING PROTEIN"/>
    <property type="match status" value="1"/>
</dbReference>
<comment type="caution">
    <text evidence="3">The sequence shown here is derived from an EMBL/GenBank/DDBJ whole genome shotgun (WGS) entry which is preliminary data.</text>
</comment>
<feature type="chain" id="PRO_5045322989" description="Beta-lactamase class A catalytic domain-containing protein" evidence="1">
    <location>
        <begin position="24"/>
        <end position="304"/>
    </location>
</feature>
<evidence type="ECO:0000259" key="2">
    <source>
        <dbReference type="Pfam" id="PF13354"/>
    </source>
</evidence>
<dbReference type="InterPro" id="IPR000871">
    <property type="entry name" value="Beta-lactam_class-A"/>
</dbReference>
<feature type="signal peptide" evidence="1">
    <location>
        <begin position="1"/>
        <end position="23"/>
    </location>
</feature>
<evidence type="ECO:0000256" key="1">
    <source>
        <dbReference type="SAM" id="SignalP"/>
    </source>
</evidence>
<dbReference type="InterPro" id="IPR012338">
    <property type="entry name" value="Beta-lactam/transpept-like"/>
</dbReference>
<organism evidence="3 4">
    <name type="scientific">Arthrobacter mangrovi</name>
    <dbReference type="NCBI Taxonomy" id="2966350"/>
    <lineage>
        <taxon>Bacteria</taxon>
        <taxon>Bacillati</taxon>
        <taxon>Actinomycetota</taxon>
        <taxon>Actinomycetes</taxon>
        <taxon>Micrococcales</taxon>
        <taxon>Micrococcaceae</taxon>
        <taxon>Arthrobacter</taxon>
    </lineage>
</organism>
<dbReference type="Gene3D" id="3.40.710.10">
    <property type="entry name" value="DD-peptidase/beta-lactamase superfamily"/>
    <property type="match status" value="1"/>
</dbReference>
<evidence type="ECO:0000313" key="3">
    <source>
        <dbReference type="EMBL" id="GLB68540.1"/>
    </source>
</evidence>
<name>A0ABQ5MX26_9MICC</name>
<dbReference type="Proteomes" id="UP001209654">
    <property type="component" value="Unassembled WGS sequence"/>
</dbReference>
<gene>
    <name evidence="3" type="ORF">AHIS1636_29820</name>
</gene>
<protein>
    <recommendedName>
        <fullName evidence="2">Beta-lactamase class A catalytic domain-containing protein</fullName>
    </recommendedName>
</protein>
<feature type="domain" description="Beta-lactamase class A catalytic" evidence="2">
    <location>
        <begin position="145"/>
        <end position="279"/>
    </location>
</feature>